<sequence>DALMAASQEPEIHDSRERQQSLIEIAYETKCSNLSSKNREVNVHTSHLGVDPESCITHFPYWNGRPTELKICLTVTFRAAGRASRAPR</sequence>
<accession>A0A061QI27</accession>
<evidence type="ECO:0000313" key="1">
    <source>
        <dbReference type="EMBL" id="JAC60172.1"/>
    </source>
</evidence>
<dbReference type="EMBL" id="GBEZ01027098">
    <property type="protein sequence ID" value="JAC60172.1"/>
    <property type="molecule type" value="Transcribed_RNA"/>
</dbReference>
<gene>
    <name evidence="1" type="ORF">TSPGSL018_29615</name>
</gene>
<protein>
    <submittedName>
        <fullName evidence="1">Uncharacterized protein</fullName>
    </submittedName>
</protein>
<reference evidence="1" key="1">
    <citation type="submission" date="2014-05" db="EMBL/GenBank/DDBJ databases">
        <title>The transcriptome of the halophilic microalga Tetraselmis sp. GSL018 isolated from the Great Salt Lake, Utah.</title>
        <authorList>
            <person name="Jinkerson R.E."/>
            <person name="D'Adamo S."/>
            <person name="Posewitz M.C."/>
        </authorList>
    </citation>
    <scope>NUCLEOTIDE SEQUENCE</scope>
    <source>
        <strain evidence="1">GSL018</strain>
    </source>
</reference>
<organism evidence="1">
    <name type="scientific">Tetraselmis sp. GSL018</name>
    <dbReference type="NCBI Taxonomy" id="582737"/>
    <lineage>
        <taxon>Eukaryota</taxon>
        <taxon>Viridiplantae</taxon>
        <taxon>Chlorophyta</taxon>
        <taxon>core chlorophytes</taxon>
        <taxon>Chlorodendrophyceae</taxon>
        <taxon>Chlorodendrales</taxon>
        <taxon>Chlorodendraceae</taxon>
        <taxon>Tetraselmis</taxon>
    </lineage>
</organism>
<name>A0A061QI27_9CHLO</name>
<feature type="non-terminal residue" evidence="1">
    <location>
        <position position="1"/>
    </location>
</feature>
<feature type="non-terminal residue" evidence="1">
    <location>
        <position position="88"/>
    </location>
</feature>
<proteinExistence type="predicted"/>
<dbReference type="AlphaFoldDB" id="A0A061QI27"/>